<evidence type="ECO:0000313" key="8">
    <source>
        <dbReference type="EMBL" id="KAF2841338.1"/>
    </source>
</evidence>
<name>A0A9P4SGU2_9PEZI</name>
<dbReference type="EMBL" id="MU006091">
    <property type="protein sequence ID" value="KAF2841338.1"/>
    <property type="molecule type" value="Genomic_DNA"/>
</dbReference>
<keyword evidence="4 6" id="KW-0472">Membrane</keyword>
<dbReference type="Pfam" id="PF20684">
    <property type="entry name" value="Fung_rhodopsin"/>
    <property type="match status" value="1"/>
</dbReference>
<comment type="similarity">
    <text evidence="5">Belongs to the SAT4 family.</text>
</comment>
<dbReference type="PANTHER" id="PTHR33048">
    <property type="entry name" value="PTH11-LIKE INTEGRAL MEMBRANE PROTEIN (AFU_ORTHOLOGUE AFUA_5G11245)"/>
    <property type="match status" value="1"/>
</dbReference>
<evidence type="ECO:0000256" key="4">
    <source>
        <dbReference type="ARBA" id="ARBA00023136"/>
    </source>
</evidence>
<comment type="subcellular location">
    <subcellularLocation>
        <location evidence="1">Membrane</location>
        <topology evidence="1">Multi-pass membrane protein</topology>
    </subcellularLocation>
</comment>
<feature type="transmembrane region" description="Helical" evidence="6">
    <location>
        <begin position="160"/>
        <end position="184"/>
    </location>
</feature>
<evidence type="ECO:0000256" key="3">
    <source>
        <dbReference type="ARBA" id="ARBA00022989"/>
    </source>
</evidence>
<feature type="transmembrane region" description="Helical" evidence="6">
    <location>
        <begin position="232"/>
        <end position="255"/>
    </location>
</feature>
<sequence>GWSQCFTPAIICTLTAILVLQLRWYSRLALVRMVGWEDALITFAMVCFVGYIRCTNTNIRQILSFIYTIISPTSLFVSHNIQYLLAGNTLYSILINVTKTSIIVQYLRIFFGKIFRIICYTILIILLAAMLYGVFGAIFLCNPPRKYWINDLPGHCSDAKTYWVASASINIIMDFVIWILPMPLISQLHLPLRHKVGLILVFALGGFVCIASIVRVAVVVTASNSNNFLRSGVAAITWSAVEANVGIVCASLMAIKPLIMRFFPGLM</sequence>
<feature type="non-terminal residue" evidence="8">
    <location>
        <position position="267"/>
    </location>
</feature>
<evidence type="ECO:0000256" key="2">
    <source>
        <dbReference type="ARBA" id="ARBA00022692"/>
    </source>
</evidence>
<evidence type="ECO:0000259" key="7">
    <source>
        <dbReference type="Pfam" id="PF20684"/>
    </source>
</evidence>
<evidence type="ECO:0000313" key="9">
    <source>
        <dbReference type="Proteomes" id="UP000799429"/>
    </source>
</evidence>
<protein>
    <recommendedName>
        <fullName evidence="7">Rhodopsin domain-containing protein</fullName>
    </recommendedName>
</protein>
<feature type="transmembrane region" description="Helical" evidence="6">
    <location>
        <begin position="91"/>
        <end position="111"/>
    </location>
</feature>
<proteinExistence type="inferred from homology"/>
<dbReference type="InterPro" id="IPR052337">
    <property type="entry name" value="SAT4-like"/>
</dbReference>
<feature type="domain" description="Rhodopsin" evidence="7">
    <location>
        <begin position="22"/>
        <end position="260"/>
    </location>
</feature>
<dbReference type="OrthoDB" id="444631at2759"/>
<feature type="non-terminal residue" evidence="8">
    <location>
        <position position="1"/>
    </location>
</feature>
<dbReference type="GO" id="GO:0016020">
    <property type="term" value="C:membrane"/>
    <property type="evidence" value="ECO:0007669"/>
    <property type="project" value="UniProtKB-SubCell"/>
</dbReference>
<keyword evidence="3 6" id="KW-1133">Transmembrane helix</keyword>
<evidence type="ECO:0000256" key="6">
    <source>
        <dbReference type="SAM" id="Phobius"/>
    </source>
</evidence>
<reference evidence="8" key="1">
    <citation type="journal article" date="2020" name="Stud. Mycol.">
        <title>101 Dothideomycetes genomes: a test case for predicting lifestyles and emergence of pathogens.</title>
        <authorList>
            <person name="Haridas S."/>
            <person name="Albert R."/>
            <person name="Binder M."/>
            <person name="Bloem J."/>
            <person name="Labutti K."/>
            <person name="Salamov A."/>
            <person name="Andreopoulos B."/>
            <person name="Baker S."/>
            <person name="Barry K."/>
            <person name="Bills G."/>
            <person name="Bluhm B."/>
            <person name="Cannon C."/>
            <person name="Castanera R."/>
            <person name="Culley D."/>
            <person name="Daum C."/>
            <person name="Ezra D."/>
            <person name="Gonzalez J."/>
            <person name="Henrissat B."/>
            <person name="Kuo A."/>
            <person name="Liang C."/>
            <person name="Lipzen A."/>
            <person name="Lutzoni F."/>
            <person name="Magnuson J."/>
            <person name="Mondo S."/>
            <person name="Nolan M."/>
            <person name="Ohm R."/>
            <person name="Pangilinan J."/>
            <person name="Park H.-J."/>
            <person name="Ramirez L."/>
            <person name="Alfaro M."/>
            <person name="Sun H."/>
            <person name="Tritt A."/>
            <person name="Yoshinaga Y."/>
            <person name="Zwiers L.-H."/>
            <person name="Turgeon B."/>
            <person name="Goodwin S."/>
            <person name="Spatafora J."/>
            <person name="Crous P."/>
            <person name="Grigoriev I."/>
        </authorList>
    </citation>
    <scope>NUCLEOTIDE SEQUENCE</scope>
    <source>
        <strain evidence="8">CBS 101060</strain>
    </source>
</reference>
<feature type="transmembrane region" description="Helical" evidence="6">
    <location>
        <begin position="64"/>
        <end position="85"/>
    </location>
</feature>
<feature type="transmembrane region" description="Helical" evidence="6">
    <location>
        <begin position="5"/>
        <end position="24"/>
    </location>
</feature>
<feature type="transmembrane region" description="Helical" evidence="6">
    <location>
        <begin position="118"/>
        <end position="140"/>
    </location>
</feature>
<dbReference type="Proteomes" id="UP000799429">
    <property type="component" value="Unassembled WGS sequence"/>
</dbReference>
<feature type="transmembrane region" description="Helical" evidence="6">
    <location>
        <begin position="196"/>
        <end position="220"/>
    </location>
</feature>
<comment type="caution">
    <text evidence="8">The sequence shown here is derived from an EMBL/GenBank/DDBJ whole genome shotgun (WGS) entry which is preliminary data.</text>
</comment>
<keyword evidence="2 6" id="KW-0812">Transmembrane</keyword>
<dbReference type="InterPro" id="IPR049326">
    <property type="entry name" value="Rhodopsin_dom_fungi"/>
</dbReference>
<accession>A0A9P4SGU2</accession>
<dbReference type="PANTHER" id="PTHR33048:SF47">
    <property type="entry name" value="INTEGRAL MEMBRANE PROTEIN-RELATED"/>
    <property type="match status" value="1"/>
</dbReference>
<evidence type="ECO:0000256" key="1">
    <source>
        <dbReference type="ARBA" id="ARBA00004141"/>
    </source>
</evidence>
<keyword evidence="9" id="KW-1185">Reference proteome</keyword>
<dbReference type="AlphaFoldDB" id="A0A9P4SGU2"/>
<evidence type="ECO:0000256" key="5">
    <source>
        <dbReference type="ARBA" id="ARBA00038359"/>
    </source>
</evidence>
<organism evidence="8 9">
    <name type="scientific">Patellaria atrata CBS 101060</name>
    <dbReference type="NCBI Taxonomy" id="1346257"/>
    <lineage>
        <taxon>Eukaryota</taxon>
        <taxon>Fungi</taxon>
        <taxon>Dikarya</taxon>
        <taxon>Ascomycota</taxon>
        <taxon>Pezizomycotina</taxon>
        <taxon>Dothideomycetes</taxon>
        <taxon>Dothideomycetes incertae sedis</taxon>
        <taxon>Patellariales</taxon>
        <taxon>Patellariaceae</taxon>
        <taxon>Patellaria</taxon>
    </lineage>
</organism>
<gene>
    <name evidence="8" type="ORF">M501DRAFT_905721</name>
</gene>
<feature type="transmembrane region" description="Helical" evidence="6">
    <location>
        <begin position="30"/>
        <end position="52"/>
    </location>
</feature>